<keyword evidence="1" id="KW-0472">Membrane</keyword>
<dbReference type="AlphaFoldDB" id="A0A1E3Q6Z5"/>
<keyword evidence="3" id="KW-1185">Reference proteome</keyword>
<accession>A0A1E3Q6Z5</accession>
<protein>
    <submittedName>
        <fullName evidence="2">Uncharacterized protein</fullName>
    </submittedName>
</protein>
<organism evidence="2 3">
    <name type="scientific">Lipomyces starkeyi NRRL Y-11557</name>
    <dbReference type="NCBI Taxonomy" id="675824"/>
    <lineage>
        <taxon>Eukaryota</taxon>
        <taxon>Fungi</taxon>
        <taxon>Dikarya</taxon>
        <taxon>Ascomycota</taxon>
        <taxon>Saccharomycotina</taxon>
        <taxon>Lipomycetes</taxon>
        <taxon>Lipomycetales</taxon>
        <taxon>Lipomycetaceae</taxon>
        <taxon>Lipomyces</taxon>
    </lineage>
</organism>
<evidence type="ECO:0000313" key="3">
    <source>
        <dbReference type="Proteomes" id="UP000094385"/>
    </source>
</evidence>
<sequence>MLCTAMVNIGAARSYFMAYVITLQEPDMFNQSFINFGFKFVMNISFIFLGLGFAGVLRGWVVFKKRCGRQFFRPWLSIAPYWFQRKDRILMDGRFPSTSSFGQSWLFRLSGSSSQSTSSRHSETLWITWIAPDNLVLAIICGSSLGLGFNPISTFDRAVVDVSTPLVVPFFSIANHYHRIVSSPMSNY</sequence>
<keyword evidence="1" id="KW-1133">Transmembrane helix</keyword>
<evidence type="ECO:0000313" key="2">
    <source>
        <dbReference type="EMBL" id="ODQ73358.1"/>
    </source>
</evidence>
<evidence type="ECO:0000256" key="1">
    <source>
        <dbReference type="SAM" id="Phobius"/>
    </source>
</evidence>
<dbReference type="EMBL" id="KV454294">
    <property type="protein sequence ID" value="ODQ73358.1"/>
    <property type="molecule type" value="Genomic_DNA"/>
</dbReference>
<feature type="transmembrane region" description="Helical" evidence="1">
    <location>
        <begin position="40"/>
        <end position="63"/>
    </location>
</feature>
<dbReference type="OrthoDB" id="9986677at2759"/>
<reference evidence="2 3" key="1">
    <citation type="journal article" date="2016" name="Proc. Natl. Acad. Sci. U.S.A.">
        <title>Comparative genomics of biotechnologically important yeasts.</title>
        <authorList>
            <person name="Riley R."/>
            <person name="Haridas S."/>
            <person name="Wolfe K.H."/>
            <person name="Lopes M.R."/>
            <person name="Hittinger C.T."/>
            <person name="Goeker M."/>
            <person name="Salamov A.A."/>
            <person name="Wisecaver J.H."/>
            <person name="Long T.M."/>
            <person name="Calvey C.H."/>
            <person name="Aerts A.L."/>
            <person name="Barry K.W."/>
            <person name="Choi C."/>
            <person name="Clum A."/>
            <person name="Coughlan A.Y."/>
            <person name="Deshpande S."/>
            <person name="Douglass A.P."/>
            <person name="Hanson S.J."/>
            <person name="Klenk H.-P."/>
            <person name="LaButti K.M."/>
            <person name="Lapidus A."/>
            <person name="Lindquist E.A."/>
            <person name="Lipzen A.M."/>
            <person name="Meier-Kolthoff J.P."/>
            <person name="Ohm R.A."/>
            <person name="Otillar R.P."/>
            <person name="Pangilinan J.L."/>
            <person name="Peng Y."/>
            <person name="Rokas A."/>
            <person name="Rosa C.A."/>
            <person name="Scheuner C."/>
            <person name="Sibirny A.A."/>
            <person name="Slot J.C."/>
            <person name="Stielow J.B."/>
            <person name="Sun H."/>
            <person name="Kurtzman C.P."/>
            <person name="Blackwell M."/>
            <person name="Grigoriev I.V."/>
            <person name="Jeffries T.W."/>
        </authorList>
    </citation>
    <scope>NUCLEOTIDE SEQUENCE [LARGE SCALE GENOMIC DNA]</scope>
    <source>
        <strain evidence="2 3">NRRL Y-11557</strain>
    </source>
</reference>
<dbReference type="Proteomes" id="UP000094385">
    <property type="component" value="Unassembled WGS sequence"/>
</dbReference>
<name>A0A1E3Q6Z5_LIPST</name>
<proteinExistence type="predicted"/>
<gene>
    <name evidence="2" type="ORF">LIPSTDRAFT_291158</name>
</gene>
<keyword evidence="1" id="KW-0812">Transmembrane</keyword>